<keyword evidence="4" id="KW-1185">Reference proteome</keyword>
<keyword evidence="1" id="KW-0597">Phosphoprotein</keyword>
<sequence length="370" mass="40269">MGEQILPKDIPHLHSREDKPSETNVVEQKSASLSVAQLAGKFQDQPPVSGKEIPANKPTRRKPPCSLPLHAHKTEPGQNGDLKPSPNTSHPTKVKVKSSPMIEKLQANLAFAPALLLPGASPKSPGLKAMVSPFNSPPTTPSSPQIQSHATESKETPVSFDQPPDGTHLQFYNKVRTRGSIKRRPPSRRFRKSQSECDDQDFGVTVSPQENGAKEEEDVDGIFMDKSKTVKSLSPTVDGIDHNVKQNRSTSDEKPLSCQRSGRTANEEREMGTEKGTLVKDSEKEKPHQNLAEEDKERNPGSSTAENTEGKSSKSTLLDREDDHGSDQGNKGERGDNFCESENAQQESDKQNTGTPQPAGDMETAASTSV</sequence>
<feature type="compositionally biased region" description="Polar residues" evidence="2">
    <location>
        <begin position="22"/>
        <end position="35"/>
    </location>
</feature>
<evidence type="ECO:0000259" key="3">
    <source>
        <dbReference type="Pfam" id="PF15255"/>
    </source>
</evidence>
<dbReference type="GeneID" id="107111977"/>
<feature type="compositionally biased region" description="Basic residues" evidence="2">
    <location>
        <begin position="175"/>
        <end position="192"/>
    </location>
</feature>
<feature type="compositionally biased region" description="Basic and acidic residues" evidence="2">
    <location>
        <begin position="265"/>
        <end position="299"/>
    </location>
</feature>
<gene>
    <name evidence="5" type="primary">RCSD1</name>
</gene>
<evidence type="ECO:0000313" key="4">
    <source>
        <dbReference type="Proteomes" id="UP000694871"/>
    </source>
</evidence>
<feature type="domain" description="FAM21/CAPZIP" evidence="3">
    <location>
        <begin position="91"/>
        <end position="194"/>
    </location>
</feature>
<feature type="compositionally biased region" description="Basic and acidic residues" evidence="2">
    <location>
        <begin position="239"/>
        <end position="255"/>
    </location>
</feature>
<evidence type="ECO:0000256" key="1">
    <source>
        <dbReference type="ARBA" id="ARBA00022553"/>
    </source>
</evidence>
<name>A0ABM1K476_GEKJA</name>
<feature type="compositionally biased region" description="Basic and acidic residues" evidence="2">
    <location>
        <begin position="308"/>
        <end position="337"/>
    </location>
</feature>
<feature type="region of interest" description="Disordered" evidence="2">
    <location>
        <begin position="1"/>
        <end position="98"/>
    </location>
</feature>
<protein>
    <submittedName>
        <fullName evidence="5">CapZ-interacting protein isoform X1</fullName>
    </submittedName>
</protein>
<proteinExistence type="predicted"/>
<dbReference type="InterPro" id="IPR029341">
    <property type="entry name" value="FAM21/CAPZIP"/>
</dbReference>
<feature type="compositionally biased region" description="Basic and acidic residues" evidence="2">
    <location>
        <begin position="9"/>
        <end position="21"/>
    </location>
</feature>
<reference evidence="5" key="1">
    <citation type="submission" date="2025-08" db="UniProtKB">
        <authorList>
            <consortium name="RefSeq"/>
        </authorList>
    </citation>
    <scope>IDENTIFICATION</scope>
</reference>
<evidence type="ECO:0000256" key="2">
    <source>
        <dbReference type="SAM" id="MobiDB-lite"/>
    </source>
</evidence>
<organism evidence="4 5">
    <name type="scientific">Gekko japonicus</name>
    <name type="common">Schlegel's Japanese gecko</name>
    <dbReference type="NCBI Taxonomy" id="146911"/>
    <lineage>
        <taxon>Eukaryota</taxon>
        <taxon>Metazoa</taxon>
        <taxon>Chordata</taxon>
        <taxon>Craniata</taxon>
        <taxon>Vertebrata</taxon>
        <taxon>Euteleostomi</taxon>
        <taxon>Lepidosauria</taxon>
        <taxon>Squamata</taxon>
        <taxon>Bifurcata</taxon>
        <taxon>Gekkota</taxon>
        <taxon>Gekkonidae</taxon>
        <taxon>Gekkoninae</taxon>
        <taxon>Gekko</taxon>
    </lineage>
</organism>
<feature type="compositionally biased region" description="Polar residues" evidence="2">
    <location>
        <begin position="340"/>
        <end position="356"/>
    </location>
</feature>
<evidence type="ECO:0000313" key="5">
    <source>
        <dbReference type="RefSeq" id="XP_015268513.1"/>
    </source>
</evidence>
<dbReference type="Pfam" id="PF15255">
    <property type="entry name" value="CAP-ZIP_m"/>
    <property type="match status" value="1"/>
</dbReference>
<feature type="region of interest" description="Disordered" evidence="2">
    <location>
        <begin position="120"/>
        <end position="370"/>
    </location>
</feature>
<dbReference type="PANTHER" id="PTHR21669">
    <property type="entry name" value="CAPZ-INTERACTING PROTEIN AND RELATED PROTEINS"/>
    <property type="match status" value="1"/>
</dbReference>
<dbReference type="RefSeq" id="XP_015268513.1">
    <property type="nucleotide sequence ID" value="XM_015413027.1"/>
</dbReference>
<dbReference type="PANTHER" id="PTHR21669:SF2">
    <property type="entry name" value="CAPZ-INTERACTING PROTEIN"/>
    <property type="match status" value="1"/>
</dbReference>
<dbReference type="Proteomes" id="UP000694871">
    <property type="component" value="Unplaced"/>
</dbReference>
<accession>A0ABM1K476</accession>